<proteinExistence type="predicted"/>
<dbReference type="RefSeq" id="WP_024995762.1">
    <property type="nucleotide sequence ID" value="NZ_BAJS01000002.1"/>
</dbReference>
<dbReference type="SUPFAM" id="SSF75005">
    <property type="entry name" value="Arabinanase/levansucrase/invertase"/>
    <property type="match status" value="1"/>
</dbReference>
<accession>A0A069CZW5</accession>
<protein>
    <submittedName>
        <fullName evidence="2">Arabinosidase</fullName>
    </submittedName>
</protein>
<feature type="domain" description="Arabinosidase BT-3657-like N-terminal" evidence="1">
    <location>
        <begin position="31"/>
        <end position="126"/>
    </location>
</feature>
<dbReference type="EMBL" id="BAJS01000002">
    <property type="protein sequence ID" value="GAK35665.1"/>
    <property type="molecule type" value="Genomic_DNA"/>
</dbReference>
<gene>
    <name evidence="2" type="ORF">JCM15093_775</name>
</gene>
<dbReference type="eggNOG" id="COG3507">
    <property type="taxonomic scope" value="Bacteria"/>
</dbReference>
<dbReference type="InterPro" id="IPR023296">
    <property type="entry name" value="Glyco_hydro_beta-prop_sf"/>
</dbReference>
<dbReference type="PROSITE" id="PS51257">
    <property type="entry name" value="PROKAR_LIPOPROTEIN"/>
    <property type="match status" value="1"/>
</dbReference>
<dbReference type="AlphaFoldDB" id="A0A069CZW5"/>
<evidence type="ECO:0000259" key="1">
    <source>
        <dbReference type="Pfam" id="PF22847"/>
    </source>
</evidence>
<dbReference type="Gene3D" id="2.115.10.20">
    <property type="entry name" value="Glycosyl hydrolase domain, family 43"/>
    <property type="match status" value="1"/>
</dbReference>
<dbReference type="PANTHER" id="PTHR43301:SF3">
    <property type="entry name" value="ARABINAN ENDO-1,5-ALPHA-L-ARABINOSIDASE A-RELATED"/>
    <property type="match status" value="1"/>
</dbReference>
<dbReference type="Pfam" id="PF22847">
    <property type="entry name" value="BT_3657-like_N"/>
    <property type="match status" value="1"/>
</dbReference>
<dbReference type="InterPro" id="IPR055133">
    <property type="entry name" value="BT_3657-like_N"/>
</dbReference>
<organism evidence="2 3">
    <name type="scientific">Bacteroides graminisolvens DSM 19988 = JCM 15093</name>
    <dbReference type="NCBI Taxonomy" id="1121097"/>
    <lineage>
        <taxon>Bacteria</taxon>
        <taxon>Pseudomonadati</taxon>
        <taxon>Bacteroidota</taxon>
        <taxon>Bacteroidia</taxon>
        <taxon>Bacteroidales</taxon>
        <taxon>Bacteroidaceae</taxon>
        <taxon>Bacteroides</taxon>
    </lineage>
</organism>
<dbReference type="Proteomes" id="UP000027601">
    <property type="component" value="Unassembled WGS sequence"/>
</dbReference>
<dbReference type="STRING" id="1121097.GCA_000428125_01375"/>
<comment type="caution">
    <text evidence="2">The sequence shown here is derived from an EMBL/GenBank/DDBJ whole genome shotgun (WGS) entry which is preliminary data.</text>
</comment>
<keyword evidence="3" id="KW-1185">Reference proteome</keyword>
<evidence type="ECO:0000313" key="3">
    <source>
        <dbReference type="Proteomes" id="UP000027601"/>
    </source>
</evidence>
<evidence type="ECO:0000313" key="2">
    <source>
        <dbReference type="EMBL" id="GAK35665.1"/>
    </source>
</evidence>
<dbReference type="OrthoDB" id="9758923at2"/>
<name>A0A069CZW5_9BACE</name>
<reference evidence="2 3" key="1">
    <citation type="journal article" date="2015" name="Microbes Environ.">
        <title>Distribution and evolution of nitrogen fixation genes in the phylum bacteroidetes.</title>
        <authorList>
            <person name="Inoue J."/>
            <person name="Oshima K."/>
            <person name="Suda W."/>
            <person name="Sakamoto M."/>
            <person name="Iino T."/>
            <person name="Noda S."/>
            <person name="Hongoh Y."/>
            <person name="Hattori M."/>
            <person name="Ohkuma M."/>
        </authorList>
    </citation>
    <scope>NUCLEOTIDE SEQUENCE [LARGE SCALE GENOMIC DNA]</scope>
    <source>
        <strain evidence="2 3">JCM 15093</strain>
    </source>
</reference>
<dbReference type="PANTHER" id="PTHR43301">
    <property type="entry name" value="ARABINAN ENDO-1,5-ALPHA-L-ARABINOSIDASE"/>
    <property type="match status" value="1"/>
</dbReference>
<sequence length="307" mass="35256">MNKPFILWITFFLFMFVSCKQEKDYYVFTSFHEPATDGLRFLYSADGVHWDSIAGTWLKPEIGKQQIMRDPSMVQTPDGTFHLVWTTSWKGDLGFGYASSKDLIHWSEQKMIPVMAHDTTTVNVWAPEIFYDDEQQQFMVVWASCVPNRFPRGVEEVKNNHRLYYITTKDFNTVSETKLLYDPGFSSIDAVIVKRAAKDYVMVLKDNTRANRNLKIAFASSPYGPYSEASAAFTEPFVEGPTVEKVGDDYMIYFDVYKKKIYGAVKTRDFIHFTNETAHISVPQGHKHGTICKVPKAIVDGLIKNQK</sequence>
<dbReference type="InterPro" id="IPR050727">
    <property type="entry name" value="GH43_arabinanases"/>
</dbReference>
<dbReference type="CDD" id="cd08983">
    <property type="entry name" value="GH43_Bt3655-like"/>
    <property type="match status" value="1"/>
</dbReference>